<proteinExistence type="predicted"/>
<evidence type="ECO:0000256" key="1">
    <source>
        <dbReference type="SAM" id="Phobius"/>
    </source>
</evidence>
<keyword evidence="1" id="KW-1133">Transmembrane helix</keyword>
<keyword evidence="3" id="KW-1185">Reference proteome</keyword>
<feature type="transmembrane region" description="Helical" evidence="1">
    <location>
        <begin position="156"/>
        <end position="177"/>
    </location>
</feature>
<dbReference type="RefSeq" id="WP_184920588.1">
    <property type="nucleotide sequence ID" value="NZ_JACHMO010000001.1"/>
</dbReference>
<evidence type="ECO:0000313" key="3">
    <source>
        <dbReference type="Proteomes" id="UP000552097"/>
    </source>
</evidence>
<feature type="transmembrane region" description="Helical" evidence="1">
    <location>
        <begin position="189"/>
        <end position="213"/>
    </location>
</feature>
<comment type="caution">
    <text evidence="2">The sequence shown here is derived from an EMBL/GenBank/DDBJ whole genome shotgun (WGS) entry which is preliminary data.</text>
</comment>
<feature type="transmembrane region" description="Helical" evidence="1">
    <location>
        <begin position="85"/>
        <end position="107"/>
    </location>
</feature>
<protein>
    <submittedName>
        <fullName evidence="2">Uncharacterized protein</fullName>
    </submittedName>
</protein>
<accession>A0A7W9HJT6</accession>
<gene>
    <name evidence="2" type="ORF">F4560_003069</name>
</gene>
<name>A0A7W9HJT6_9PSEU</name>
<evidence type="ECO:0000313" key="2">
    <source>
        <dbReference type="EMBL" id="MBB5803301.1"/>
    </source>
</evidence>
<dbReference type="Proteomes" id="UP000552097">
    <property type="component" value="Unassembled WGS sequence"/>
</dbReference>
<feature type="transmembrane region" description="Helical" evidence="1">
    <location>
        <begin position="219"/>
        <end position="236"/>
    </location>
</feature>
<sequence length="247" mass="27156">MTGLAFRCSYTRRKDESGISPCGRHAARRRRGEAMCFDHWVVDWIGKLGDTKGARWVYGAVFVYTFTGVVGQLVGVVAGAAREPFVIQLTLLAIAGWSGGFFAAMVWEHPFGGRLWFGSSPVLSVALTLSAAEVWFGDGGEFLLGSMRDSQLGRALVALYAVVFAIMTVIEWARCFLHVRGRYRWSDNLALLGNVLMGFVLLIIVGFVIASRGTESNRLVYIAAALAALGLVRSARQITEFVRRLRI</sequence>
<organism evidence="2 3">
    <name type="scientific">Saccharothrix ecbatanensis</name>
    <dbReference type="NCBI Taxonomy" id="1105145"/>
    <lineage>
        <taxon>Bacteria</taxon>
        <taxon>Bacillati</taxon>
        <taxon>Actinomycetota</taxon>
        <taxon>Actinomycetes</taxon>
        <taxon>Pseudonocardiales</taxon>
        <taxon>Pseudonocardiaceae</taxon>
        <taxon>Saccharothrix</taxon>
    </lineage>
</organism>
<feature type="transmembrane region" description="Helical" evidence="1">
    <location>
        <begin position="56"/>
        <end position="79"/>
    </location>
</feature>
<dbReference type="EMBL" id="JACHMO010000001">
    <property type="protein sequence ID" value="MBB5803301.1"/>
    <property type="molecule type" value="Genomic_DNA"/>
</dbReference>
<dbReference type="AlphaFoldDB" id="A0A7W9HJT6"/>
<keyword evidence="1" id="KW-0812">Transmembrane</keyword>
<reference evidence="2 3" key="1">
    <citation type="submission" date="2020-08" db="EMBL/GenBank/DDBJ databases">
        <title>Sequencing the genomes of 1000 actinobacteria strains.</title>
        <authorList>
            <person name="Klenk H.-P."/>
        </authorList>
    </citation>
    <scope>NUCLEOTIDE SEQUENCE [LARGE SCALE GENOMIC DNA]</scope>
    <source>
        <strain evidence="2 3">DSM 45486</strain>
    </source>
</reference>
<keyword evidence="1" id="KW-0472">Membrane</keyword>